<dbReference type="KEGG" id="ccz:CCALI_00822"/>
<dbReference type="InterPro" id="IPR006638">
    <property type="entry name" value="Elp3/MiaA/NifB-like_rSAM"/>
</dbReference>
<dbReference type="SMART" id="SM00729">
    <property type="entry name" value="Elp3"/>
    <property type="match status" value="1"/>
</dbReference>
<dbReference type="PATRIC" id="fig|1303518.3.peg.831"/>
<protein>
    <submittedName>
        <fullName evidence="2">Predicted Fe-S oxidoreductase</fullName>
    </submittedName>
</protein>
<dbReference type="GO" id="GO:0003824">
    <property type="term" value="F:catalytic activity"/>
    <property type="evidence" value="ECO:0007669"/>
    <property type="project" value="InterPro"/>
</dbReference>
<evidence type="ECO:0000313" key="3">
    <source>
        <dbReference type="Proteomes" id="UP000014227"/>
    </source>
</evidence>
<evidence type="ECO:0000313" key="2">
    <source>
        <dbReference type="EMBL" id="CCW34646.1"/>
    </source>
</evidence>
<feature type="domain" description="Elp3/MiaA/NifB-like radical SAM core" evidence="1">
    <location>
        <begin position="51"/>
        <end position="267"/>
    </location>
</feature>
<evidence type="ECO:0000259" key="1">
    <source>
        <dbReference type="SMART" id="SM00729"/>
    </source>
</evidence>
<keyword evidence="3" id="KW-1185">Reference proteome</keyword>
<dbReference type="GO" id="GO:0051536">
    <property type="term" value="F:iron-sulfur cluster binding"/>
    <property type="evidence" value="ECO:0007669"/>
    <property type="project" value="InterPro"/>
</dbReference>
<dbReference type="Proteomes" id="UP000014227">
    <property type="component" value="Chromosome I"/>
</dbReference>
<dbReference type="SUPFAM" id="SSF102114">
    <property type="entry name" value="Radical SAM enzymes"/>
    <property type="match status" value="1"/>
</dbReference>
<dbReference type="STRING" id="454171.CP488_00332"/>
<dbReference type="InterPro" id="IPR007197">
    <property type="entry name" value="rSAM"/>
</dbReference>
<organism evidence="2 3">
    <name type="scientific">Chthonomonas calidirosea (strain DSM 23976 / ICMP 18418 / T49)</name>
    <dbReference type="NCBI Taxonomy" id="1303518"/>
    <lineage>
        <taxon>Bacteria</taxon>
        <taxon>Bacillati</taxon>
        <taxon>Armatimonadota</taxon>
        <taxon>Chthonomonadia</taxon>
        <taxon>Chthonomonadales</taxon>
        <taxon>Chthonomonadaceae</taxon>
        <taxon>Chthonomonas</taxon>
    </lineage>
</organism>
<dbReference type="InParanoid" id="S0ET78"/>
<proteinExistence type="predicted"/>
<gene>
    <name evidence="2" type="ORF">CCALI_00822</name>
</gene>
<dbReference type="InterPro" id="IPR058240">
    <property type="entry name" value="rSAM_sf"/>
</dbReference>
<sequence length="318" mass="35971">MPTLGDYPERPADRNRWIVSLRGPKNPLDPWRPYAWLHEEERDPKGAIVSSNVVFLTNKECPFRCLMCDLWKNTLDTSVPEGAIPTQIRWALEQLPPAKQIKLYNAGSFFDPHAVPPSDDDALLALLAPFERVIVESHPVFLGKRCLAFQKGLAGELEVAIGLETAHPLALDRLNKRMTVEDFRRAARFLRAHQIALRVFLLVFPPFLDEKEGYEWVIRSMQIAFEEGATVCCLIPTRGGNGAIERLAAQGWYAPPTLSLLEQLLEEGLRWRQGRVFVDLWDIERFATCACASARIARLAAMNRDQQPQPPVFCPACT</sequence>
<name>S0ET78_CHTCT</name>
<accession>S0ET78</accession>
<dbReference type="RefSeq" id="WP_016482204.1">
    <property type="nucleotide sequence ID" value="NC_021487.1"/>
</dbReference>
<dbReference type="HOGENOM" id="CLU_071292_0_0_0"/>
<dbReference type="EMBL" id="HF951689">
    <property type="protein sequence ID" value="CCW34646.1"/>
    <property type="molecule type" value="Genomic_DNA"/>
</dbReference>
<dbReference type="eggNOG" id="COG1244">
    <property type="taxonomic scope" value="Bacteria"/>
</dbReference>
<reference evidence="3" key="1">
    <citation type="submission" date="2013-03" db="EMBL/GenBank/DDBJ databases">
        <title>Genome sequence of Chthonomonas calidirosea, the first sequenced genome from the Armatimonadetes phylum (formally candidate division OP10).</title>
        <authorList>
            <person name="Lee K.C.Y."/>
            <person name="Morgan X.C."/>
            <person name="Dunfield P.F."/>
            <person name="Tamas I."/>
            <person name="Houghton K.M."/>
            <person name="Vyssotski M."/>
            <person name="Ryan J.L.J."/>
            <person name="Lagutin K."/>
            <person name="McDonald I.R."/>
            <person name="Stott M.B."/>
        </authorList>
    </citation>
    <scope>NUCLEOTIDE SEQUENCE [LARGE SCALE GENOMIC DNA]</scope>
    <source>
        <strain evidence="3">DSM 23976 / ICMP 18418 / T49</strain>
    </source>
</reference>
<dbReference type="SFLD" id="SFLDS00029">
    <property type="entry name" value="Radical_SAM"/>
    <property type="match status" value="1"/>
</dbReference>
<dbReference type="AlphaFoldDB" id="S0ET78"/>